<dbReference type="OrthoDB" id="76567at2759"/>
<dbReference type="OMA" id="ITIDQWE"/>
<dbReference type="InParanoid" id="E4UZR2"/>
<dbReference type="eggNOG" id="ENOG502T6QT">
    <property type="taxonomic scope" value="Eukaryota"/>
</dbReference>
<keyword evidence="2" id="KW-1185">Reference proteome</keyword>
<dbReference type="AlphaFoldDB" id="E4UZR2"/>
<proteinExistence type="predicted"/>
<gene>
    <name evidence="1" type="ORF">MGYG_05850</name>
</gene>
<evidence type="ECO:0000313" key="2">
    <source>
        <dbReference type="Proteomes" id="UP000002669"/>
    </source>
</evidence>
<dbReference type="HOGENOM" id="CLU_058490_3_1_1"/>
<organism evidence="2">
    <name type="scientific">Arthroderma gypseum (strain ATCC MYA-4604 / CBS 118893)</name>
    <name type="common">Microsporum gypseum</name>
    <dbReference type="NCBI Taxonomy" id="535722"/>
    <lineage>
        <taxon>Eukaryota</taxon>
        <taxon>Fungi</taxon>
        <taxon>Dikarya</taxon>
        <taxon>Ascomycota</taxon>
        <taxon>Pezizomycotina</taxon>
        <taxon>Eurotiomycetes</taxon>
        <taxon>Eurotiomycetidae</taxon>
        <taxon>Onygenales</taxon>
        <taxon>Arthrodermataceae</taxon>
        <taxon>Nannizzia</taxon>
    </lineage>
</organism>
<dbReference type="RefSeq" id="XP_003171303.1">
    <property type="nucleotide sequence ID" value="XM_003171255.1"/>
</dbReference>
<evidence type="ECO:0000313" key="1">
    <source>
        <dbReference type="EMBL" id="EFR02849.1"/>
    </source>
</evidence>
<dbReference type="GeneID" id="10026551"/>
<reference evidence="2" key="1">
    <citation type="journal article" date="2012" name="MBio">
        <title>Comparative genome analysis of Trichophyton rubrum and related dermatophytes reveals candidate genes involved in infection.</title>
        <authorList>
            <person name="Martinez D.A."/>
            <person name="Oliver B.G."/>
            <person name="Graeser Y."/>
            <person name="Goldberg J.M."/>
            <person name="Li W."/>
            <person name="Martinez-Rossi N.M."/>
            <person name="Monod M."/>
            <person name="Shelest E."/>
            <person name="Barton R.C."/>
            <person name="Birch E."/>
            <person name="Brakhage A.A."/>
            <person name="Chen Z."/>
            <person name="Gurr S.J."/>
            <person name="Heiman D."/>
            <person name="Heitman J."/>
            <person name="Kosti I."/>
            <person name="Rossi A."/>
            <person name="Saif S."/>
            <person name="Samalova M."/>
            <person name="Saunders C.W."/>
            <person name="Shea T."/>
            <person name="Summerbell R.C."/>
            <person name="Xu J."/>
            <person name="Young S."/>
            <person name="Zeng Q."/>
            <person name="Birren B.W."/>
            <person name="Cuomo C.A."/>
            <person name="White T.C."/>
        </authorList>
    </citation>
    <scope>NUCLEOTIDE SEQUENCE [LARGE SCALE GENOMIC DNA]</scope>
    <source>
        <strain evidence="2">ATCC MYA-4604 / CBS 118893</strain>
    </source>
</reference>
<dbReference type="Proteomes" id="UP000002669">
    <property type="component" value="Unassembled WGS sequence"/>
</dbReference>
<sequence length="291" mass="32529">MSPSSMASKATPQGAVSSKLLIGLPEGTPRIKYTTMKSLKSVVDNQARKSYEDHSQSPFLVVESVPSTFLKTFDKLYLDHGPHLTANPSERIVILETMVYLAHGILTENILKAIRDKLESMSIRDEVTTTTAFRVTTRKFVKECDGGVVRLHQHPNDMQWPTLAVEVGLSESKNKLAIDAQGWLEAEGSRTCVVITAKLERDTPRITFGRWELDFPPFRPITRNYQPIGSIKQEVIATHEGGVTRVSGDMTIPFEKICGRPRQGPMEADIIIGRAAFKEISERSWDIQGFM</sequence>
<protein>
    <submittedName>
        <fullName evidence="1">Uncharacterized protein</fullName>
    </submittedName>
</protein>
<name>E4UZR2_ARTGP</name>
<dbReference type="VEuPathDB" id="FungiDB:MGYG_05850"/>
<accession>E4UZR2</accession>
<dbReference type="EMBL" id="DS989826">
    <property type="protein sequence ID" value="EFR02849.1"/>
    <property type="molecule type" value="Genomic_DNA"/>
</dbReference>